<feature type="transmembrane region" description="Helical" evidence="1">
    <location>
        <begin position="169"/>
        <end position="191"/>
    </location>
</feature>
<keyword evidence="1" id="KW-0472">Membrane</keyword>
<dbReference type="InterPro" id="IPR025495">
    <property type="entry name" value="DUF4386"/>
</dbReference>
<feature type="chain" id="PRO_5006843729" description="DUF4386 domain-containing protein" evidence="2">
    <location>
        <begin position="22"/>
        <end position="225"/>
    </location>
</feature>
<dbReference type="KEGG" id="psul:AU252_22470"/>
<reference evidence="3 4" key="1">
    <citation type="submission" date="2015-12" db="EMBL/GenBank/DDBJ databases">
        <authorList>
            <person name="Shamseldin A."/>
            <person name="Moawad H."/>
            <person name="Abd El-Rahim W.M."/>
            <person name="Sadowsky M.J."/>
        </authorList>
    </citation>
    <scope>NUCLEOTIDE SEQUENCE [LARGE SCALE GENOMIC DNA]</scope>
    <source>
        <strain evidence="3 4">Ar51</strain>
    </source>
</reference>
<dbReference type="Pfam" id="PF14329">
    <property type="entry name" value="DUF4386"/>
    <property type="match status" value="1"/>
</dbReference>
<feature type="transmembrane region" description="Helical" evidence="1">
    <location>
        <begin position="144"/>
        <end position="162"/>
    </location>
</feature>
<name>A0A0U3QGL8_9MICC</name>
<evidence type="ECO:0000256" key="2">
    <source>
        <dbReference type="SAM" id="SignalP"/>
    </source>
</evidence>
<dbReference type="EMBL" id="CP013747">
    <property type="protein sequence ID" value="ALV43597.1"/>
    <property type="molecule type" value="Genomic_DNA"/>
</dbReference>
<feature type="transmembrane region" description="Helical" evidence="1">
    <location>
        <begin position="80"/>
        <end position="100"/>
    </location>
</feature>
<evidence type="ECO:0000313" key="4">
    <source>
        <dbReference type="Proteomes" id="UP000065151"/>
    </source>
</evidence>
<evidence type="ECO:0000313" key="3">
    <source>
        <dbReference type="EMBL" id="ALV43597.1"/>
    </source>
</evidence>
<protein>
    <recommendedName>
        <fullName evidence="5">DUF4386 domain-containing protein</fullName>
    </recommendedName>
</protein>
<feature type="transmembrane region" description="Helical" evidence="1">
    <location>
        <begin position="203"/>
        <end position="224"/>
    </location>
</feature>
<feature type="signal peptide" evidence="2">
    <location>
        <begin position="1"/>
        <end position="21"/>
    </location>
</feature>
<feature type="transmembrane region" description="Helical" evidence="1">
    <location>
        <begin position="45"/>
        <end position="73"/>
    </location>
</feature>
<dbReference type="Proteomes" id="UP000065151">
    <property type="component" value="Chromosome"/>
</dbReference>
<organism evidence="3">
    <name type="scientific">Pseudarthrobacter sulfonivorans</name>
    <dbReference type="NCBI Taxonomy" id="121292"/>
    <lineage>
        <taxon>Bacteria</taxon>
        <taxon>Bacillati</taxon>
        <taxon>Actinomycetota</taxon>
        <taxon>Actinomycetes</taxon>
        <taxon>Micrococcales</taxon>
        <taxon>Micrococcaceae</taxon>
        <taxon>Pseudarthrobacter</taxon>
    </lineage>
</organism>
<dbReference type="STRING" id="121292.AU252_22470"/>
<evidence type="ECO:0000256" key="1">
    <source>
        <dbReference type="SAM" id="Phobius"/>
    </source>
</evidence>
<dbReference type="AlphaFoldDB" id="A0A0U3QGL8"/>
<keyword evidence="1" id="KW-0812">Transmembrane</keyword>
<evidence type="ECO:0008006" key="5">
    <source>
        <dbReference type="Google" id="ProtNLM"/>
    </source>
</evidence>
<proteinExistence type="predicted"/>
<gene>
    <name evidence="3" type="ORF">AU252_22470</name>
</gene>
<sequence length="225" mass="23542">MAAVLLIVLPLAFSAAFAALAATFDYPDILRKPTQEILQRFRDGGSGLVLLGWSFAMTAVLLAPAAVLLAGALAGADSTLLALGSAAGVLAAFVQFLRLIRWPFLVPYLARTPTAPDASAARQEAVDIVFQSFNRYLGVAVGEHLGYLFSGAWSVLAGVAMIQSNAVPAWLGIVGIVVGAVLALCSLEFVGSFEPHGRKLAASLTPVTYVVWSLWLAAVGVVLLF</sequence>
<accession>A0A0U3QGL8</accession>
<keyword evidence="1" id="KW-1133">Transmembrane helix</keyword>
<keyword evidence="2" id="KW-0732">Signal</keyword>